<sequence>MAFNPVIFDLQPSDKNEKEGLYQYIATFSDQSKCRLFLTKKPDWKLAHANRLLNIPCPMCRKDYYCKCMEKHLPAIEAEFLQKIEE</sequence>
<protein>
    <submittedName>
        <fullName evidence="1">Uncharacterized protein</fullName>
    </submittedName>
</protein>
<dbReference type="RefSeq" id="WP_111148122.1">
    <property type="nucleotide sequence ID" value="NZ_QKRB01000053.1"/>
</dbReference>
<evidence type="ECO:0000313" key="1">
    <source>
        <dbReference type="EMBL" id="PZD94353.1"/>
    </source>
</evidence>
<organism evidence="1 2">
    <name type="scientific">Paenibacillus sambharensis</name>
    <dbReference type="NCBI Taxonomy" id="1803190"/>
    <lineage>
        <taxon>Bacteria</taxon>
        <taxon>Bacillati</taxon>
        <taxon>Bacillota</taxon>
        <taxon>Bacilli</taxon>
        <taxon>Bacillales</taxon>
        <taxon>Paenibacillaceae</taxon>
        <taxon>Paenibacillus</taxon>
    </lineage>
</organism>
<name>A0A2W1L5Y3_9BACL</name>
<keyword evidence="2" id="KW-1185">Reference proteome</keyword>
<dbReference type="OrthoDB" id="2621488at2"/>
<dbReference type="Proteomes" id="UP000249522">
    <property type="component" value="Unassembled WGS sequence"/>
</dbReference>
<accession>A0A2W1L5Y3</accession>
<reference evidence="1 2" key="1">
    <citation type="submission" date="2018-06" db="EMBL/GenBank/DDBJ databases">
        <title>Paenibacillus imtechensis sp. nov.</title>
        <authorList>
            <person name="Pinnaka A.K."/>
            <person name="Singh H."/>
            <person name="Kaur M."/>
        </authorList>
    </citation>
    <scope>NUCLEOTIDE SEQUENCE [LARGE SCALE GENOMIC DNA]</scope>
    <source>
        <strain evidence="1 2">SMB1</strain>
    </source>
</reference>
<dbReference type="EMBL" id="QKRB01000053">
    <property type="protein sequence ID" value="PZD94353.1"/>
    <property type="molecule type" value="Genomic_DNA"/>
</dbReference>
<gene>
    <name evidence="1" type="ORF">DNH61_18265</name>
</gene>
<comment type="caution">
    <text evidence="1">The sequence shown here is derived from an EMBL/GenBank/DDBJ whole genome shotgun (WGS) entry which is preliminary data.</text>
</comment>
<dbReference type="AlphaFoldDB" id="A0A2W1L5Y3"/>
<evidence type="ECO:0000313" key="2">
    <source>
        <dbReference type="Proteomes" id="UP000249522"/>
    </source>
</evidence>
<proteinExistence type="predicted"/>